<dbReference type="EMBL" id="JBHRYC010000061">
    <property type="protein sequence ID" value="MFC3638239.1"/>
    <property type="molecule type" value="Genomic_DNA"/>
</dbReference>
<proteinExistence type="predicted"/>
<name>A0ABV7UHP1_9HYPH</name>
<reference evidence="2" key="1">
    <citation type="journal article" date="2019" name="Int. J. Syst. Evol. Microbiol.">
        <title>The Global Catalogue of Microorganisms (GCM) 10K type strain sequencing project: providing services to taxonomists for standard genome sequencing and annotation.</title>
        <authorList>
            <consortium name="The Broad Institute Genomics Platform"/>
            <consortium name="The Broad Institute Genome Sequencing Center for Infectious Disease"/>
            <person name="Wu L."/>
            <person name="Ma J."/>
        </authorList>
    </citation>
    <scope>NUCLEOTIDE SEQUENCE [LARGE SCALE GENOMIC DNA]</scope>
    <source>
        <strain evidence="2">KCTC 42282</strain>
    </source>
</reference>
<gene>
    <name evidence="1" type="ORF">ACFONL_12795</name>
</gene>
<dbReference type="RefSeq" id="WP_191320404.1">
    <property type="nucleotide sequence ID" value="NZ_BNCG01000017.1"/>
</dbReference>
<dbReference type="Proteomes" id="UP001595704">
    <property type="component" value="Unassembled WGS sequence"/>
</dbReference>
<comment type="caution">
    <text evidence="1">The sequence shown here is derived from an EMBL/GenBank/DDBJ whole genome shotgun (WGS) entry which is preliminary data.</text>
</comment>
<evidence type="ECO:0000313" key="1">
    <source>
        <dbReference type="EMBL" id="MFC3638239.1"/>
    </source>
</evidence>
<organism evidence="1 2">
    <name type="scientific">Camelimonas fluminis</name>
    <dbReference type="NCBI Taxonomy" id="1576911"/>
    <lineage>
        <taxon>Bacteria</taxon>
        <taxon>Pseudomonadati</taxon>
        <taxon>Pseudomonadota</taxon>
        <taxon>Alphaproteobacteria</taxon>
        <taxon>Hyphomicrobiales</taxon>
        <taxon>Chelatococcaceae</taxon>
        <taxon>Camelimonas</taxon>
    </lineage>
</organism>
<sequence>MTCAPGKRDFTVYRGSNAPVIQMRLRNPDGSLQDLTGHDLILTVSVSDGEIVASLSNGGLTIDHTGLIVWAPSLEGSRRVRVGRYNQYAFERRQPDGEQYPLLVGLITGVDYPNAD</sequence>
<evidence type="ECO:0000313" key="2">
    <source>
        <dbReference type="Proteomes" id="UP001595704"/>
    </source>
</evidence>
<accession>A0ABV7UHP1</accession>
<keyword evidence="2" id="KW-1185">Reference proteome</keyword>
<protein>
    <submittedName>
        <fullName evidence="1">Uncharacterized protein</fullName>
    </submittedName>
</protein>